<dbReference type="OrthoDB" id="266334at2759"/>
<feature type="compositionally biased region" description="Low complexity" evidence="5">
    <location>
        <begin position="413"/>
        <end position="437"/>
    </location>
</feature>
<protein>
    <recommendedName>
        <fullName evidence="7">SUN domain-containing protein</fullName>
    </recommendedName>
</protein>
<feature type="region of interest" description="Disordered" evidence="5">
    <location>
        <begin position="368"/>
        <end position="437"/>
    </location>
</feature>
<dbReference type="Pfam" id="PF07738">
    <property type="entry name" value="Sad1_UNC"/>
    <property type="match status" value="1"/>
</dbReference>
<dbReference type="STRING" id="71717.A0A4Y7U149"/>
<reference evidence="8 9" key="1">
    <citation type="journal article" date="2019" name="Nat. Ecol. Evol.">
        <title>Megaphylogeny resolves global patterns of mushroom evolution.</title>
        <authorList>
            <person name="Varga T."/>
            <person name="Krizsan K."/>
            <person name="Foldi C."/>
            <person name="Dima B."/>
            <person name="Sanchez-Garcia M."/>
            <person name="Sanchez-Ramirez S."/>
            <person name="Szollosi G.J."/>
            <person name="Szarkandi J.G."/>
            <person name="Papp V."/>
            <person name="Albert L."/>
            <person name="Andreopoulos W."/>
            <person name="Angelini C."/>
            <person name="Antonin V."/>
            <person name="Barry K.W."/>
            <person name="Bougher N.L."/>
            <person name="Buchanan P."/>
            <person name="Buyck B."/>
            <person name="Bense V."/>
            <person name="Catcheside P."/>
            <person name="Chovatia M."/>
            <person name="Cooper J."/>
            <person name="Damon W."/>
            <person name="Desjardin D."/>
            <person name="Finy P."/>
            <person name="Geml J."/>
            <person name="Haridas S."/>
            <person name="Hughes K."/>
            <person name="Justo A."/>
            <person name="Karasinski D."/>
            <person name="Kautmanova I."/>
            <person name="Kiss B."/>
            <person name="Kocsube S."/>
            <person name="Kotiranta H."/>
            <person name="LaButti K.M."/>
            <person name="Lechner B.E."/>
            <person name="Liimatainen K."/>
            <person name="Lipzen A."/>
            <person name="Lukacs Z."/>
            <person name="Mihaltcheva S."/>
            <person name="Morgado L.N."/>
            <person name="Niskanen T."/>
            <person name="Noordeloos M.E."/>
            <person name="Ohm R.A."/>
            <person name="Ortiz-Santana B."/>
            <person name="Ovrebo C."/>
            <person name="Racz N."/>
            <person name="Riley R."/>
            <person name="Savchenko A."/>
            <person name="Shiryaev A."/>
            <person name="Soop K."/>
            <person name="Spirin V."/>
            <person name="Szebenyi C."/>
            <person name="Tomsovsky M."/>
            <person name="Tulloss R.E."/>
            <person name="Uehling J."/>
            <person name="Grigoriev I.V."/>
            <person name="Vagvolgyi C."/>
            <person name="Papp T."/>
            <person name="Martin F.M."/>
            <person name="Miettinen O."/>
            <person name="Hibbett D.S."/>
            <person name="Nagy L.G."/>
        </authorList>
    </citation>
    <scope>NUCLEOTIDE SEQUENCE [LARGE SCALE GENOMIC DNA]</scope>
    <source>
        <strain evidence="8 9">FP101781</strain>
    </source>
</reference>
<feature type="compositionally biased region" description="Polar residues" evidence="5">
    <location>
        <begin position="754"/>
        <end position="765"/>
    </location>
</feature>
<dbReference type="EMBL" id="QPFP01000001">
    <property type="protein sequence ID" value="TEB39971.1"/>
    <property type="molecule type" value="Genomic_DNA"/>
</dbReference>
<dbReference type="PROSITE" id="PS51469">
    <property type="entry name" value="SUN"/>
    <property type="match status" value="1"/>
</dbReference>
<gene>
    <name evidence="8" type="ORF">FA13DRAFT_1619057</name>
</gene>
<feature type="compositionally biased region" description="Basic and acidic residues" evidence="5">
    <location>
        <begin position="822"/>
        <end position="840"/>
    </location>
</feature>
<feature type="signal peptide" evidence="6">
    <location>
        <begin position="1"/>
        <end position="21"/>
    </location>
</feature>
<feature type="region of interest" description="Disordered" evidence="5">
    <location>
        <begin position="475"/>
        <end position="512"/>
    </location>
</feature>
<evidence type="ECO:0000256" key="6">
    <source>
        <dbReference type="SAM" id="SignalP"/>
    </source>
</evidence>
<dbReference type="Gene3D" id="2.60.120.260">
    <property type="entry name" value="Galactose-binding domain-like"/>
    <property type="match status" value="1"/>
</dbReference>
<feature type="domain" description="SUN" evidence="7">
    <location>
        <begin position="112"/>
        <end position="291"/>
    </location>
</feature>
<feature type="compositionally biased region" description="Polar residues" evidence="5">
    <location>
        <begin position="376"/>
        <end position="412"/>
    </location>
</feature>
<evidence type="ECO:0000256" key="2">
    <source>
        <dbReference type="ARBA" id="ARBA00022692"/>
    </source>
</evidence>
<accession>A0A4Y7U149</accession>
<feature type="compositionally biased region" description="Polar residues" evidence="5">
    <location>
        <begin position="663"/>
        <end position="684"/>
    </location>
</feature>
<dbReference type="GO" id="GO:0034975">
    <property type="term" value="P:protein folding in endoplasmic reticulum"/>
    <property type="evidence" value="ECO:0007669"/>
    <property type="project" value="TreeGrafter"/>
</dbReference>
<proteinExistence type="predicted"/>
<dbReference type="AlphaFoldDB" id="A0A4Y7U149"/>
<sequence length="881" mass="96246">MLGRLPLTLLSLLLITFSASSEPTTPNDPFRPIVLRIPKQTEPSICCLKAPQNLEPADDDVLLSFEEWKAKQSQRQMQADANSEAAEKGSNRSGSVPVNDSKGERGPDLKEGSALVEDVGSATHVGSEGGPHSTEAFLPHFRVPITDRFNYASLDCSARVHATHKGAKSSASILSSKKDRYMLSPCQKSSAHQFVVVELCEDIKIDTVQMANFEFFSGVFKDFSVSVAKTYNGPWADAGTYRAKNIRGVQSFHTPATVRDFYRYIRIDFHSHYGSEYYCPLSLLRVYGLTHLEKWKWELWEAESKGKQAELEDVVKVAIPKPPAEVEATTVAATITSAHPQPTTNSDPVSEPIIIDLPPASYSSVSVEPSSLLAARQTSHPSPNDTPSESNGTQPSSIVSHSQAFHSTDTYGSSSAKPSPSPVSLVSPSSLPSSSSASIASVTTSSAASDSHATAPNKSISTQLIGNSTSSTSIARAASTASPSQVAPPNSPSSSIPVVSSSITLPPSTGKGGESIYRTIMNRLGAIETNHTLYAQYIEQQNSAIRDLIKRLNEDMGRLEAVTRSQRSTYQKTTQQWEKEKMQMIIDYNQLRSKLDHIGEEILLEKRLGVVQLCLLLAVLIFMGLTRGSRGESIVVNSAPVSMREWGRRHLRLSGDWNRFMRRSTSGSPVRAQLASSMTSSPSKATAKLPDDKVHFPRSKDHGWRKPPLEEIQLNTAPLPSEYRALRQKKLSQPRSRTPSLRTAGASLSIKRAPQTTVPQRTGTPTPIRVAHLRPQPLLRSNSHGAHSTFFPSAAPPKSAKKWARSAHLHPAKNPSTTPRRSQADTRTPSRETFSKRTDENSDPGAEIGPLDVFSAPAGTFLFPRSFDRRTREGRHRVQGI</sequence>
<keyword evidence="9" id="KW-1185">Reference proteome</keyword>
<evidence type="ECO:0000256" key="3">
    <source>
        <dbReference type="ARBA" id="ARBA00022989"/>
    </source>
</evidence>
<feature type="compositionally biased region" description="Polar residues" evidence="5">
    <location>
        <begin position="72"/>
        <end position="81"/>
    </location>
</feature>
<keyword evidence="2" id="KW-0812">Transmembrane</keyword>
<keyword evidence="3" id="KW-1133">Transmembrane helix</keyword>
<feature type="chain" id="PRO_5021351015" description="SUN domain-containing protein" evidence="6">
    <location>
        <begin position="22"/>
        <end position="881"/>
    </location>
</feature>
<feature type="compositionally biased region" description="Low complexity" evidence="5">
    <location>
        <begin position="475"/>
        <end position="484"/>
    </location>
</feature>
<evidence type="ECO:0000256" key="4">
    <source>
        <dbReference type="ARBA" id="ARBA00023136"/>
    </source>
</evidence>
<dbReference type="InterPro" id="IPR045120">
    <property type="entry name" value="Suco/Slp1-like"/>
</dbReference>
<dbReference type="GO" id="GO:0012505">
    <property type="term" value="C:endomembrane system"/>
    <property type="evidence" value="ECO:0007669"/>
    <property type="project" value="UniProtKB-SubCell"/>
</dbReference>
<feature type="region of interest" description="Disordered" evidence="5">
    <location>
        <begin position="662"/>
        <end position="858"/>
    </location>
</feature>
<keyword evidence="4" id="KW-0472">Membrane</keyword>
<feature type="region of interest" description="Disordered" evidence="5">
    <location>
        <begin position="72"/>
        <end position="112"/>
    </location>
</feature>
<feature type="compositionally biased region" description="Basic and acidic residues" evidence="5">
    <location>
        <begin position="101"/>
        <end position="111"/>
    </location>
</feature>
<evidence type="ECO:0000313" key="8">
    <source>
        <dbReference type="EMBL" id="TEB39971.1"/>
    </source>
</evidence>
<dbReference type="PANTHER" id="PTHR12953:SF0">
    <property type="entry name" value="SUN DOMAIN-CONTAINING OSSIFICATION FACTOR"/>
    <property type="match status" value="1"/>
</dbReference>
<keyword evidence="6" id="KW-0732">Signal</keyword>
<comment type="subcellular location">
    <subcellularLocation>
        <location evidence="1">Endomembrane system</location>
    </subcellularLocation>
</comment>
<evidence type="ECO:0000313" key="9">
    <source>
        <dbReference type="Proteomes" id="UP000298030"/>
    </source>
</evidence>
<dbReference type="GO" id="GO:0005737">
    <property type="term" value="C:cytoplasm"/>
    <property type="evidence" value="ECO:0007669"/>
    <property type="project" value="TreeGrafter"/>
</dbReference>
<feature type="compositionally biased region" description="Low complexity" evidence="5">
    <location>
        <begin position="492"/>
        <end position="509"/>
    </location>
</feature>
<feature type="compositionally biased region" description="Basic residues" evidence="5">
    <location>
        <begin position="799"/>
        <end position="811"/>
    </location>
</feature>
<feature type="compositionally biased region" description="Low complexity" evidence="5">
    <location>
        <begin position="446"/>
        <end position="456"/>
    </location>
</feature>
<evidence type="ECO:0000256" key="5">
    <source>
        <dbReference type="SAM" id="MobiDB-lite"/>
    </source>
</evidence>
<dbReference type="PANTHER" id="PTHR12953">
    <property type="entry name" value="MEMBRANE PROTEIN CH1 RELATED"/>
    <property type="match status" value="1"/>
</dbReference>
<evidence type="ECO:0000259" key="7">
    <source>
        <dbReference type="PROSITE" id="PS51469"/>
    </source>
</evidence>
<feature type="compositionally biased region" description="Basic and acidic residues" evidence="5">
    <location>
        <begin position="689"/>
        <end position="709"/>
    </location>
</feature>
<dbReference type="InterPro" id="IPR012919">
    <property type="entry name" value="SUN_dom"/>
</dbReference>
<name>A0A4Y7U149_COPMI</name>
<feature type="region of interest" description="Disordered" evidence="5">
    <location>
        <begin position="446"/>
        <end position="465"/>
    </location>
</feature>
<evidence type="ECO:0000256" key="1">
    <source>
        <dbReference type="ARBA" id="ARBA00004308"/>
    </source>
</evidence>
<dbReference type="GO" id="GO:0016020">
    <property type="term" value="C:membrane"/>
    <property type="evidence" value="ECO:0007669"/>
    <property type="project" value="InterPro"/>
</dbReference>
<dbReference type="Proteomes" id="UP000298030">
    <property type="component" value="Unassembled WGS sequence"/>
</dbReference>
<organism evidence="8 9">
    <name type="scientific">Coprinellus micaceus</name>
    <name type="common">Glistening ink-cap mushroom</name>
    <name type="synonym">Coprinus micaceus</name>
    <dbReference type="NCBI Taxonomy" id="71717"/>
    <lineage>
        <taxon>Eukaryota</taxon>
        <taxon>Fungi</taxon>
        <taxon>Dikarya</taxon>
        <taxon>Basidiomycota</taxon>
        <taxon>Agaricomycotina</taxon>
        <taxon>Agaricomycetes</taxon>
        <taxon>Agaricomycetidae</taxon>
        <taxon>Agaricales</taxon>
        <taxon>Agaricineae</taxon>
        <taxon>Psathyrellaceae</taxon>
        <taxon>Coprinellus</taxon>
    </lineage>
</organism>
<comment type="caution">
    <text evidence="8">The sequence shown here is derived from an EMBL/GenBank/DDBJ whole genome shotgun (WGS) entry which is preliminary data.</text>
</comment>